<dbReference type="InterPro" id="IPR036322">
    <property type="entry name" value="WD40_repeat_dom_sf"/>
</dbReference>
<dbReference type="PANTHER" id="PTHR46362">
    <property type="entry name" value="GEM-ASSOCIATED PROTEIN 5"/>
    <property type="match status" value="1"/>
</dbReference>
<sequence>MGGAGSGDSNAAALEDGVTVSSVDDIVGNNDDGKRRRINFESGIASMPSPNWYSSTHLTVGLVRDFGASLPRNYHHHHREEEEVSSSTSKTRGGGKGVLNVIAYCAKNDVVLLDGETSAVLGQISTGHQKRALSVSFVKSWFDFDEDEERGEKKKKNEDDDDDAVFLLVTTSSDDAIRVHDVRAKKCVGKISTLCGTSSSTKNNNAESPTITTTTSATTTSSSSSSRYGAKKQPSRCGHGKGAEVRVVEREKRERGSFITGDGSGVMCMWRLGEHTRDGNGTSNNNNSSNNNIAINIEPEFTFAFAEFMSGITALASMDAYSSSLSSSENAPTFITAVGFESGDVAVHAYKPGGFRERVFGLEEDERFRKSPISSLDWVFVDATDELYLAVGNRNGDLYFCLLSSSDGDMTLERKENLMLLNSVGSSSNSNSSKKSNALTSNSTCWMNFTSIRRQNTFPLMVCSCKGEVTKLAFDVERFIDHGNRPFSACSIVGLKAERATPDFSGHKKLGFSLELFKAAKEEDNDDDSPSFRIVTHGLDRAICFYDVFEESEDGYKYRLKGQISTLGGFIYDIDHHVVPGIGDWTIFACGDGTLRKMENVAPHSKVPHDVTTFDKALKTEILFRADKQRKITSCRFYIDREHVTRCVVVGLDDGTVGMMRVEKEDGDDKLTREEKKMRFFPQKHRGAVMQIEIVPSLEKMNNTINEESVIVTLSETGELWYWRRLPGFFDDKSDAPEPYLDISAAIREGEDDGGERASRLKYKDVTISRFGYTRSASAFVVGYSNGYLSCFENHNAILKFRWEDTTSHSTDITDIKCDDNGKYVSNTSVAVATSSSDGCVFVRSHAKEYASSEFTGKISHVVPRARQSVTRLEWCKDEKEDTCLACANADGLVRIYTVGDVHSSSEVSLRAVFRGHRGRVRALRNYASHSKTESERGILFSGGDDQTIRIADVNDFRRSPDMGNQCAMYEKEKPSPLPFRQSRSPIARDEEATGNDGEAETEKTGREGVPTVEKAAVKRESRAANSGHTGHVSTTTVPKPSKAQSLFKTEPWESTAKGAEVSESKALELLTLIDDTYRDDKSDANFAYGPEGNALYEKPESTRRMLEIMRVKSRKEEEERKQTQSIVANDQQQRKKTPEFQFPSLRSAEKRAAMAMYADDWNGAAYELFTETNGPVYSDLLPAILSSGGKDLYDICQNEQANRFIDREEYQRAALCFLAMKGNGNNSGLHKAVRCLLDGNLPRDACALATSRLPKAHELCLECYRALATFEEQRGASGAAAKSHIAANKLKNAMRALVRKGQFGCYAAARCAFAMFREDFGVSNSKIIDQGGETDVSLSSWYCSDDSYEQSIVLNALIDHSLCSTAGGDVRERNPDNGLLFQDLPRPQESINKEYKLLSDEADYLAASLCALENEKDLFPAYPIVQRFWYVECFSTMVKMTLRCLIMEEGEEEYHTLFQYVQTFIETERVRKASSSSETIGDDAKIWGLLFKRVSLFAFSSSSGSETDCPSSPLKLLQFAVCFASALARDAKGKMLGEATGASASEAEGSSGVGISGYEFYAHGALNLKDDHRDDAETNALSPSSSSVLSRAVFLASKFGVQENGTLLQFCNSNSSGSSTSSNSVSNR</sequence>
<dbReference type="GO" id="GO:0003730">
    <property type="term" value="F:mRNA 3'-UTR binding"/>
    <property type="evidence" value="ECO:0007669"/>
    <property type="project" value="TreeGrafter"/>
</dbReference>
<evidence type="ECO:0000313" key="3">
    <source>
        <dbReference type="EMBL" id="CCO66503.1"/>
    </source>
</evidence>
<dbReference type="GO" id="GO:0000387">
    <property type="term" value="P:spliceosomal snRNP assembly"/>
    <property type="evidence" value="ECO:0007669"/>
    <property type="project" value="TreeGrafter"/>
</dbReference>
<dbReference type="STRING" id="41875.K8F2H3"/>
<protein>
    <recommendedName>
        <fullName evidence="2">Gem-associated protein 5 TPR domain-containing protein</fullName>
    </recommendedName>
</protein>
<accession>K8F2H3</accession>
<feature type="domain" description="Gem-associated protein 5 TPR" evidence="2">
    <location>
        <begin position="1185"/>
        <end position="1316"/>
    </location>
</feature>
<evidence type="ECO:0000313" key="4">
    <source>
        <dbReference type="Proteomes" id="UP000198341"/>
    </source>
</evidence>
<dbReference type="SMART" id="SM00320">
    <property type="entry name" value="WD40"/>
    <property type="match status" value="4"/>
</dbReference>
<dbReference type="RefSeq" id="XP_007510943.1">
    <property type="nucleotide sequence ID" value="XM_007510881.1"/>
</dbReference>
<evidence type="ECO:0000259" key="2">
    <source>
        <dbReference type="Pfam" id="PF23774"/>
    </source>
</evidence>
<dbReference type="KEGG" id="bpg:Bathy09g04240"/>
<feature type="region of interest" description="Disordered" evidence="1">
    <location>
        <begin position="1115"/>
        <end position="1139"/>
    </location>
</feature>
<dbReference type="PANTHER" id="PTHR46362:SF1">
    <property type="entry name" value="GEM-ASSOCIATED PROTEIN 5"/>
    <property type="match status" value="1"/>
</dbReference>
<name>K8F2H3_9CHLO</name>
<organism evidence="3 4">
    <name type="scientific">Bathycoccus prasinos</name>
    <dbReference type="NCBI Taxonomy" id="41875"/>
    <lineage>
        <taxon>Eukaryota</taxon>
        <taxon>Viridiplantae</taxon>
        <taxon>Chlorophyta</taxon>
        <taxon>Mamiellophyceae</taxon>
        <taxon>Mamiellales</taxon>
        <taxon>Bathycoccaceae</taxon>
        <taxon>Bathycoccus</taxon>
    </lineage>
</organism>
<dbReference type="Pfam" id="PF00400">
    <property type="entry name" value="WD40"/>
    <property type="match status" value="1"/>
</dbReference>
<dbReference type="Proteomes" id="UP000198341">
    <property type="component" value="Chromosome 9"/>
</dbReference>
<dbReference type="GO" id="GO:0032797">
    <property type="term" value="C:SMN complex"/>
    <property type="evidence" value="ECO:0007669"/>
    <property type="project" value="TreeGrafter"/>
</dbReference>
<feature type="region of interest" description="Disordered" evidence="1">
    <location>
        <begin position="197"/>
        <end position="244"/>
    </location>
</feature>
<proteinExistence type="predicted"/>
<feature type="region of interest" description="Disordered" evidence="1">
    <location>
        <begin position="969"/>
        <end position="1048"/>
    </location>
</feature>
<dbReference type="Pfam" id="PF23774">
    <property type="entry name" value="TPR_GEMI5"/>
    <property type="match status" value="1"/>
</dbReference>
<dbReference type="SUPFAM" id="SSF50978">
    <property type="entry name" value="WD40 repeat-like"/>
    <property type="match status" value="2"/>
</dbReference>
<feature type="compositionally biased region" description="Polar residues" evidence="1">
    <location>
        <begin position="1024"/>
        <end position="1048"/>
    </location>
</feature>
<dbReference type="Gene3D" id="2.130.10.10">
    <property type="entry name" value="YVTN repeat-like/Quinoprotein amine dehydrogenase"/>
    <property type="match status" value="2"/>
</dbReference>
<dbReference type="InterPro" id="IPR052640">
    <property type="entry name" value="Gemin-5"/>
</dbReference>
<dbReference type="EMBL" id="FO082270">
    <property type="protein sequence ID" value="CCO66503.1"/>
    <property type="molecule type" value="Genomic_DNA"/>
</dbReference>
<feature type="compositionally biased region" description="Polar residues" evidence="1">
    <location>
        <begin position="197"/>
        <end position="207"/>
    </location>
</feature>
<keyword evidence="4" id="KW-1185">Reference proteome</keyword>
<dbReference type="InterPro" id="IPR056421">
    <property type="entry name" value="TPR_GEMI5"/>
</dbReference>
<dbReference type="GeneID" id="19013930"/>
<feature type="compositionally biased region" description="Low complexity" evidence="1">
    <location>
        <begin position="208"/>
        <end position="226"/>
    </location>
</feature>
<gene>
    <name evidence="3" type="ORF">Bathy09g04240</name>
</gene>
<dbReference type="InterPro" id="IPR001680">
    <property type="entry name" value="WD40_rpt"/>
</dbReference>
<dbReference type="GO" id="GO:0005634">
    <property type="term" value="C:nucleus"/>
    <property type="evidence" value="ECO:0007669"/>
    <property type="project" value="TreeGrafter"/>
</dbReference>
<reference evidence="3 4" key="1">
    <citation type="submission" date="2011-10" db="EMBL/GenBank/DDBJ databases">
        <authorList>
            <person name="Genoscope - CEA"/>
        </authorList>
    </citation>
    <scope>NUCLEOTIDE SEQUENCE [LARGE SCALE GENOMIC DNA]</scope>
    <source>
        <strain evidence="3 4">RCC 1105</strain>
    </source>
</reference>
<evidence type="ECO:0000256" key="1">
    <source>
        <dbReference type="SAM" id="MobiDB-lite"/>
    </source>
</evidence>
<dbReference type="InterPro" id="IPR015943">
    <property type="entry name" value="WD40/YVTN_repeat-like_dom_sf"/>
</dbReference>